<name>A0A1T5CRW0_9SPHI</name>
<dbReference type="STRING" id="1513896.SAMN05660841_01559"/>
<dbReference type="GO" id="GO:0009055">
    <property type="term" value="F:electron transfer activity"/>
    <property type="evidence" value="ECO:0007669"/>
    <property type="project" value="InterPro"/>
</dbReference>
<keyword evidence="2" id="KW-1185">Reference proteome</keyword>
<dbReference type="InterPro" id="IPR036909">
    <property type="entry name" value="Cyt_c-like_dom_sf"/>
</dbReference>
<dbReference type="GO" id="GO:0020037">
    <property type="term" value="F:heme binding"/>
    <property type="evidence" value="ECO:0007669"/>
    <property type="project" value="InterPro"/>
</dbReference>
<evidence type="ECO:0000313" key="2">
    <source>
        <dbReference type="Proteomes" id="UP000190150"/>
    </source>
</evidence>
<accession>A0A1T5CRW0</accession>
<dbReference type="EMBL" id="FUZF01000004">
    <property type="protein sequence ID" value="SKB62164.1"/>
    <property type="molecule type" value="Genomic_DNA"/>
</dbReference>
<dbReference type="Proteomes" id="UP000190150">
    <property type="component" value="Unassembled WGS sequence"/>
</dbReference>
<dbReference type="Gene3D" id="1.10.760.10">
    <property type="entry name" value="Cytochrome c-like domain"/>
    <property type="match status" value="1"/>
</dbReference>
<dbReference type="AlphaFoldDB" id="A0A1T5CRW0"/>
<dbReference type="RefSeq" id="WP_079642515.1">
    <property type="nucleotide sequence ID" value="NZ_FUZF01000004.1"/>
</dbReference>
<reference evidence="2" key="1">
    <citation type="submission" date="2017-02" db="EMBL/GenBank/DDBJ databases">
        <authorList>
            <person name="Varghese N."/>
            <person name="Submissions S."/>
        </authorList>
    </citation>
    <scope>NUCLEOTIDE SEQUENCE [LARGE SCALE GENOMIC DNA]</scope>
    <source>
        <strain evidence="2">DSM 24091</strain>
    </source>
</reference>
<sequence length="124" mass="13365">MKSTIVNSLGLLTLVILLITGCSKKQADEPKPEEPTPTTVTVDNVSYNNYVKVLFENKCNSCHASGGAGSGKWTFSGYTSVKSNAAKIANVLLVTKVMPMNGSLSAKEIELLNAWFNIRNTPEN</sequence>
<dbReference type="SUPFAM" id="SSF46626">
    <property type="entry name" value="Cytochrome c"/>
    <property type="match status" value="1"/>
</dbReference>
<evidence type="ECO:0008006" key="3">
    <source>
        <dbReference type="Google" id="ProtNLM"/>
    </source>
</evidence>
<gene>
    <name evidence="1" type="ORF">SAMN05660841_01559</name>
</gene>
<dbReference type="PROSITE" id="PS51257">
    <property type="entry name" value="PROKAR_LIPOPROTEIN"/>
    <property type="match status" value="1"/>
</dbReference>
<dbReference type="OrthoDB" id="708774at2"/>
<proteinExistence type="predicted"/>
<protein>
    <recommendedName>
        <fullName evidence="3">Cytochrome c domain-containing protein</fullName>
    </recommendedName>
</protein>
<evidence type="ECO:0000313" key="1">
    <source>
        <dbReference type="EMBL" id="SKB62164.1"/>
    </source>
</evidence>
<organism evidence="1 2">
    <name type="scientific">Sphingobacterium nematocida</name>
    <dbReference type="NCBI Taxonomy" id="1513896"/>
    <lineage>
        <taxon>Bacteria</taxon>
        <taxon>Pseudomonadati</taxon>
        <taxon>Bacteroidota</taxon>
        <taxon>Sphingobacteriia</taxon>
        <taxon>Sphingobacteriales</taxon>
        <taxon>Sphingobacteriaceae</taxon>
        <taxon>Sphingobacterium</taxon>
    </lineage>
</organism>